<evidence type="ECO:0000256" key="1">
    <source>
        <dbReference type="SAM" id="MobiDB-lite"/>
    </source>
</evidence>
<comment type="caution">
    <text evidence="2">The sequence shown here is derived from an EMBL/GenBank/DDBJ whole genome shotgun (WGS) entry which is preliminary data.</text>
</comment>
<reference evidence="2 3" key="1">
    <citation type="journal article" date="2019" name="Sci. Rep.">
        <title>Orb-weaving spider Araneus ventricosus genome elucidates the spidroin gene catalogue.</title>
        <authorList>
            <person name="Kono N."/>
            <person name="Nakamura H."/>
            <person name="Ohtoshi R."/>
            <person name="Moran D.A.P."/>
            <person name="Shinohara A."/>
            <person name="Yoshida Y."/>
            <person name="Fujiwara M."/>
            <person name="Mori M."/>
            <person name="Tomita M."/>
            <person name="Arakawa K."/>
        </authorList>
    </citation>
    <scope>NUCLEOTIDE SEQUENCE [LARGE SCALE GENOMIC DNA]</scope>
</reference>
<sequence length="146" mass="15704">MKRQYYKRRNEALFMIPPLPLVNTAAPAEPHSAYHHPPTHARMPSTSSSSQSSAAVGRLVQQPRVPPLTSPSSGYSEHSDPYFALTSGERAVMLASAKHFPHSLSFGGCSQHSLLQGTSYSSPCGNAPFGVTQPSAAASFFARYVQ</sequence>
<dbReference type="AlphaFoldDB" id="A0A4Y2QRW8"/>
<dbReference type="Proteomes" id="UP000499080">
    <property type="component" value="Unassembled WGS sequence"/>
</dbReference>
<proteinExistence type="predicted"/>
<keyword evidence="3" id="KW-1185">Reference proteome</keyword>
<gene>
    <name evidence="2" type="ORF">AVEN_215813_1</name>
</gene>
<feature type="region of interest" description="Disordered" evidence="1">
    <location>
        <begin position="28"/>
        <end position="81"/>
    </location>
</feature>
<name>A0A4Y2QRW8_ARAVE</name>
<dbReference type="EMBL" id="BGPR01014658">
    <property type="protein sequence ID" value="GBN66132.1"/>
    <property type="molecule type" value="Genomic_DNA"/>
</dbReference>
<organism evidence="2 3">
    <name type="scientific">Araneus ventricosus</name>
    <name type="common">Orbweaver spider</name>
    <name type="synonym">Epeira ventricosa</name>
    <dbReference type="NCBI Taxonomy" id="182803"/>
    <lineage>
        <taxon>Eukaryota</taxon>
        <taxon>Metazoa</taxon>
        <taxon>Ecdysozoa</taxon>
        <taxon>Arthropoda</taxon>
        <taxon>Chelicerata</taxon>
        <taxon>Arachnida</taxon>
        <taxon>Araneae</taxon>
        <taxon>Araneomorphae</taxon>
        <taxon>Entelegynae</taxon>
        <taxon>Araneoidea</taxon>
        <taxon>Araneidae</taxon>
        <taxon>Araneus</taxon>
    </lineage>
</organism>
<dbReference type="OrthoDB" id="10421868at2759"/>
<evidence type="ECO:0000313" key="2">
    <source>
        <dbReference type="EMBL" id="GBN66132.1"/>
    </source>
</evidence>
<evidence type="ECO:0000313" key="3">
    <source>
        <dbReference type="Proteomes" id="UP000499080"/>
    </source>
</evidence>
<accession>A0A4Y2QRW8</accession>
<protein>
    <submittedName>
        <fullName evidence="2">Uncharacterized protein</fullName>
    </submittedName>
</protein>